<keyword evidence="10" id="KW-1185">Reference proteome</keyword>
<keyword evidence="5" id="KW-0966">Cell projection</keyword>
<evidence type="ECO:0000256" key="3">
    <source>
        <dbReference type="ARBA" id="ARBA00023054"/>
    </source>
</evidence>
<dbReference type="FunFam" id="2.60.40.150:FF:000073">
    <property type="entry name" value="protein fantom isoform X1"/>
    <property type="match status" value="1"/>
</dbReference>
<dbReference type="InterPro" id="IPR031139">
    <property type="entry name" value="RPGRIP1_fam"/>
</dbReference>
<proteinExistence type="inferred from homology"/>
<evidence type="ECO:0000256" key="7">
    <source>
        <dbReference type="SAM" id="MobiDB-lite"/>
    </source>
</evidence>
<dbReference type="Proteomes" id="UP000886611">
    <property type="component" value="Unassembled WGS sequence"/>
</dbReference>
<evidence type="ECO:0000256" key="1">
    <source>
        <dbReference type="ARBA" id="ARBA00004138"/>
    </source>
</evidence>
<gene>
    <name evidence="9" type="primary">Rpgrip1l</name>
    <name evidence="9" type="ORF">GTO96_0022487</name>
</gene>
<dbReference type="PANTHER" id="PTHR14240:SF1">
    <property type="entry name" value="PROTEIN FANTOM-RELATED"/>
    <property type="match status" value="1"/>
</dbReference>
<dbReference type="EMBL" id="JAATIS010000147">
    <property type="protein sequence ID" value="KAG2470011.1"/>
    <property type="molecule type" value="Genomic_DNA"/>
</dbReference>
<feature type="coiled-coil region" evidence="6">
    <location>
        <begin position="425"/>
        <end position="466"/>
    </location>
</feature>
<dbReference type="GO" id="GO:0005856">
    <property type="term" value="C:cytoskeleton"/>
    <property type="evidence" value="ECO:0007669"/>
    <property type="project" value="UniProtKB-ARBA"/>
</dbReference>
<dbReference type="GO" id="GO:0032391">
    <property type="term" value="C:photoreceptor connecting cilium"/>
    <property type="evidence" value="ECO:0007669"/>
    <property type="project" value="TreeGrafter"/>
</dbReference>
<dbReference type="CDD" id="cd00030">
    <property type="entry name" value="C2"/>
    <property type="match status" value="1"/>
</dbReference>
<sequence>MSAVADETAGDLPVKDMSLNLAGIAGLQGLKHLLFITYPDFDHHATALAELSGAQNTRERQAVAHVSRAELEDRYLRLHDESMLLKQHARKQEEKIKRMATKLIRLVNDKKRSEAEAGGTRRIGRDLELEEMIEDLQDKVRKLEKQNEGLRHNLISAKRQLQVQSHRQSPYSYVQSRINTGLRKLQGEPGMQDSFQKGIKVQDSDMTARSTQTLLPRYGHSLLDDARAQIRNLENVIEIQRQQMEETDKVAEILREQLRKQEKECEDSLLRLREQQATGQRSAIKDNVEMIKLQKQVAEKANAFTVLEGKFFQLQENQRTLKTSHDAVMMKVDELNAQLKQERLKCLELENQLQARSFSQRQAEELQIRINDLEKERDLLKENYDKFFNGSFISAQEQQWKLKELQLKQQIAQLEISIRSDLMDKNSILDKIKTEREQNEKLAQENRDLQLRFLEQKQQLDELKGRLTFFTKESDIDVAELSEALMLIKARKSQKNQDLDFLKKVDDEKKQDTEQTVRQLQAAHAETVQELEKTRNMLIMQHKINKDYQIEVEAVTRKMEDFKQDNELKLQQYAQMLDFRAAKIRKLEAQLKDIAYGTKQYKFRADVTAEDRADEFDETVCLERGENLFEIHISKASFSPEALQSFGDQEPVTFCTYAFYDFELQSTPVVQGSQPVYDFTSQYIVRVDDFFLQYLHKNSVTLEVQLSSGIEYKTVAACQLQLHDILEKNGRVFGTSTLIGIGEDVHAFGTLEYWVRLRIPVDQAIRHYKEQAKALGYMSVNQKSLVQTQQAESGVPVTADGFLNKLHITVSYCNNLISQLGQKQPSPYVVYKFFDFLDHDTPIVPNSNSPQFDDHMSFSVLMNADLDIYLKSQSLYFYVFDDNDTPQEDIFLGKAKVPLLSLAHDKGIKGTFELADPKNNPCGTIDVTLKWEYSYFPPSGSTMTFEQARFVPKETPEKLALEKELNEPKPAFVEIPRPIPRQKVPGKEKQPSKKVSFMEENSVSIPISVSTSADEGTVVQEKPLDAVSLHTPEDHKQDLLEDTELNQIAKEIREEEESSHLSEGQLADQSMHSSTESDISEKVFEPEEEEGPQSPVHDSGVSDSDDCIIPGPVSQTRKQPSDKIQIEVVSLNLSPDSKAARDENIMRMFVEYRLSSLLSGETPLSLPTPRNGQTIHYNYCNVLANVVRKSSNLTMKINPWIRFTLVSDPPEDKQEFDCEDIGFAYVSLTEIVLKKQDIVEQNLDVFDAQDANEIIGTLKVTVKALQALLSILDEDS</sequence>
<keyword evidence="4" id="KW-0969">Cilium</keyword>
<comment type="caution">
    <text evidence="9">The sequence shown here is derived from an EMBL/GenBank/DDBJ whole genome shotgun (WGS) entry which is preliminary data.</text>
</comment>
<accession>A0A8X8BY75</accession>
<reference evidence="9 10" key="1">
    <citation type="journal article" date="2021" name="Cell">
        <title>Tracing the genetic footprints of vertebrate landing in non-teleost ray-finned fishes.</title>
        <authorList>
            <person name="Bi X."/>
            <person name="Wang K."/>
            <person name="Yang L."/>
            <person name="Pan H."/>
            <person name="Jiang H."/>
            <person name="Wei Q."/>
            <person name="Fang M."/>
            <person name="Yu H."/>
            <person name="Zhu C."/>
            <person name="Cai Y."/>
            <person name="He Y."/>
            <person name="Gan X."/>
            <person name="Zeng H."/>
            <person name="Yu D."/>
            <person name="Zhu Y."/>
            <person name="Jiang H."/>
            <person name="Qiu Q."/>
            <person name="Yang H."/>
            <person name="Zhang Y.E."/>
            <person name="Wang W."/>
            <person name="Zhu M."/>
            <person name="He S."/>
            <person name="Zhang G."/>
        </authorList>
    </citation>
    <scope>NUCLEOTIDE SEQUENCE [LARGE SCALE GENOMIC DNA]</scope>
    <source>
        <strain evidence="9">Bchr_013</strain>
    </source>
</reference>
<protein>
    <submittedName>
        <fullName evidence="9">FTM protein</fullName>
    </submittedName>
</protein>
<dbReference type="AlphaFoldDB" id="A0A8X8BY75"/>
<dbReference type="PANTHER" id="PTHR14240">
    <property type="entry name" value="RETINITIS PIGMENTOSA GTPASE REGULATOR-INTERACTING PROTEIN"/>
    <property type="match status" value="1"/>
</dbReference>
<dbReference type="GO" id="GO:1905515">
    <property type="term" value="P:non-motile cilium assembly"/>
    <property type="evidence" value="ECO:0007669"/>
    <property type="project" value="TreeGrafter"/>
</dbReference>
<evidence type="ECO:0000256" key="2">
    <source>
        <dbReference type="ARBA" id="ARBA00006042"/>
    </source>
</evidence>
<evidence type="ECO:0000313" key="10">
    <source>
        <dbReference type="Proteomes" id="UP000886611"/>
    </source>
</evidence>
<dbReference type="Pfam" id="PF00168">
    <property type="entry name" value="C2"/>
    <property type="match status" value="1"/>
</dbReference>
<dbReference type="InterPro" id="IPR041091">
    <property type="entry name" value="RPGRIP1_C"/>
</dbReference>
<dbReference type="Pfam" id="PF11618">
    <property type="entry name" value="C2-C2_1"/>
    <property type="match status" value="1"/>
</dbReference>
<evidence type="ECO:0000256" key="4">
    <source>
        <dbReference type="ARBA" id="ARBA00023069"/>
    </source>
</evidence>
<feature type="compositionally biased region" description="Polar residues" evidence="7">
    <location>
        <begin position="1067"/>
        <end position="1077"/>
    </location>
</feature>
<feature type="coiled-coil region" evidence="6">
    <location>
        <begin position="510"/>
        <end position="565"/>
    </location>
</feature>
<dbReference type="InterPro" id="IPR000008">
    <property type="entry name" value="C2_dom"/>
</dbReference>
<dbReference type="SUPFAM" id="SSF49562">
    <property type="entry name" value="C2 domain (Calcium/lipid-binding domain, CaLB)"/>
    <property type="match status" value="2"/>
</dbReference>
<name>A0A8X8BY75_POLSE</name>
<dbReference type="InterPro" id="IPR035892">
    <property type="entry name" value="C2_domain_sf"/>
</dbReference>
<dbReference type="SMART" id="SM00239">
    <property type="entry name" value="C2"/>
    <property type="match status" value="1"/>
</dbReference>
<comment type="subcellular location">
    <subcellularLocation>
        <location evidence="1">Cell projection</location>
        <location evidence="1">Cilium</location>
    </subcellularLocation>
</comment>
<feature type="domain" description="C2" evidence="8">
    <location>
        <begin position="789"/>
        <end position="912"/>
    </location>
</feature>
<feature type="coiled-coil region" evidence="6">
    <location>
        <begin position="325"/>
        <end position="390"/>
    </location>
</feature>
<organism evidence="9 10">
    <name type="scientific">Polypterus senegalus</name>
    <name type="common">Senegal bichir</name>
    <dbReference type="NCBI Taxonomy" id="55291"/>
    <lineage>
        <taxon>Eukaryota</taxon>
        <taxon>Metazoa</taxon>
        <taxon>Chordata</taxon>
        <taxon>Craniata</taxon>
        <taxon>Vertebrata</taxon>
        <taxon>Euteleostomi</taxon>
        <taxon>Actinopterygii</taxon>
        <taxon>Polypteriformes</taxon>
        <taxon>Polypteridae</taxon>
        <taxon>Polypterus</taxon>
    </lineage>
</organism>
<evidence type="ECO:0000259" key="8">
    <source>
        <dbReference type="PROSITE" id="PS50004"/>
    </source>
</evidence>
<feature type="non-terminal residue" evidence="9">
    <location>
        <position position="1276"/>
    </location>
</feature>
<evidence type="ECO:0000256" key="6">
    <source>
        <dbReference type="SAM" id="Coils"/>
    </source>
</evidence>
<dbReference type="PROSITE" id="PS50004">
    <property type="entry name" value="C2"/>
    <property type="match status" value="1"/>
</dbReference>
<dbReference type="InterPro" id="IPR021656">
    <property type="entry name" value="C2-C2_1"/>
</dbReference>
<feature type="region of interest" description="Disordered" evidence="7">
    <location>
        <begin position="977"/>
        <end position="997"/>
    </location>
</feature>
<feature type="coiled-coil region" evidence="6">
    <location>
        <begin position="223"/>
        <end position="278"/>
    </location>
</feature>
<comment type="similarity">
    <text evidence="2">Belongs to the RPGRIP1 family.</text>
</comment>
<dbReference type="Pfam" id="PF18111">
    <property type="entry name" value="RPGR1_C"/>
    <property type="match status" value="1"/>
</dbReference>
<evidence type="ECO:0000313" key="9">
    <source>
        <dbReference type="EMBL" id="KAG2470011.1"/>
    </source>
</evidence>
<feature type="region of interest" description="Disordered" evidence="7">
    <location>
        <begin position="1053"/>
        <end position="1122"/>
    </location>
</feature>
<feature type="non-terminal residue" evidence="9">
    <location>
        <position position="1"/>
    </location>
</feature>
<dbReference type="GO" id="GO:0046548">
    <property type="term" value="P:retinal rod cell development"/>
    <property type="evidence" value="ECO:0007669"/>
    <property type="project" value="TreeGrafter"/>
</dbReference>
<evidence type="ECO:0000256" key="5">
    <source>
        <dbReference type="ARBA" id="ARBA00023273"/>
    </source>
</evidence>
<dbReference type="Gene3D" id="2.60.40.150">
    <property type="entry name" value="C2 domain"/>
    <property type="match status" value="3"/>
</dbReference>
<feature type="coiled-coil region" evidence="6">
    <location>
        <begin position="89"/>
        <end position="160"/>
    </location>
</feature>
<keyword evidence="3 6" id="KW-0175">Coiled coil</keyword>